<evidence type="ECO:0000256" key="8">
    <source>
        <dbReference type="RuleBase" id="RU000501"/>
    </source>
</evidence>
<dbReference type="OrthoDB" id="2015515at2759"/>
<evidence type="ECO:0000256" key="5">
    <source>
        <dbReference type="ARBA" id="ARBA00023126"/>
    </source>
</evidence>
<dbReference type="Gene3D" id="3.20.20.70">
    <property type="entry name" value="Aldolase class I"/>
    <property type="match status" value="1"/>
</dbReference>
<keyword evidence="5 8" id="KW-0570">Pentose shunt</keyword>
<comment type="catalytic activity">
    <reaction evidence="7 8">
        <text>D-sedoheptulose 7-phosphate + D-glyceraldehyde 3-phosphate = D-erythrose 4-phosphate + beta-D-fructose 6-phosphate</text>
        <dbReference type="Rhea" id="RHEA:17053"/>
        <dbReference type="ChEBI" id="CHEBI:16897"/>
        <dbReference type="ChEBI" id="CHEBI:57483"/>
        <dbReference type="ChEBI" id="CHEBI:57634"/>
        <dbReference type="ChEBI" id="CHEBI:59776"/>
        <dbReference type="EC" id="2.2.1.2"/>
    </reaction>
</comment>
<dbReference type="KEGG" id="acep:105624413"/>
<dbReference type="InterPro" id="IPR001585">
    <property type="entry name" value="TAL/FSA"/>
</dbReference>
<comment type="similarity">
    <text evidence="2">Belongs to the transaldolase family. Type 1 subfamily.</text>
</comment>
<dbReference type="FunFam" id="3.20.20.70:FF:000088">
    <property type="entry name" value="Transaldolase"/>
    <property type="match status" value="1"/>
</dbReference>
<dbReference type="UniPathway" id="UPA00115">
    <property type="reaction ID" value="UER00414"/>
</dbReference>
<evidence type="ECO:0000256" key="6">
    <source>
        <dbReference type="ARBA" id="ARBA00023270"/>
    </source>
</evidence>
<evidence type="ECO:0000313" key="9">
    <source>
        <dbReference type="EnsemblMetazoa" id="XP_012061172.1"/>
    </source>
</evidence>
<evidence type="ECO:0000256" key="2">
    <source>
        <dbReference type="ARBA" id="ARBA00008012"/>
    </source>
</evidence>
<gene>
    <name evidence="9" type="primary">105624413</name>
</gene>
<name>A0A158NUG4_ATTCE</name>
<reference evidence="10" key="1">
    <citation type="journal article" date="2011" name="PLoS Genet.">
        <title>The genome sequence of the leaf-cutter ant Atta cephalotes reveals insights into its obligate symbiotic lifestyle.</title>
        <authorList>
            <person name="Suen G."/>
            <person name="Teiling C."/>
            <person name="Li L."/>
            <person name="Holt C."/>
            <person name="Abouheif E."/>
            <person name="Bornberg-Bauer E."/>
            <person name="Bouffard P."/>
            <person name="Caldera E.J."/>
            <person name="Cash E."/>
            <person name="Cavanaugh A."/>
            <person name="Denas O."/>
            <person name="Elhaik E."/>
            <person name="Fave M.J."/>
            <person name="Gadau J."/>
            <person name="Gibson J.D."/>
            <person name="Graur D."/>
            <person name="Grubbs K.J."/>
            <person name="Hagen D.E."/>
            <person name="Harkins T.T."/>
            <person name="Helmkampf M."/>
            <person name="Hu H."/>
            <person name="Johnson B.R."/>
            <person name="Kim J."/>
            <person name="Marsh S.E."/>
            <person name="Moeller J.A."/>
            <person name="Munoz-Torres M.C."/>
            <person name="Murphy M.C."/>
            <person name="Naughton M.C."/>
            <person name="Nigam S."/>
            <person name="Overson R."/>
            <person name="Rajakumar R."/>
            <person name="Reese J.T."/>
            <person name="Scott J.J."/>
            <person name="Smith C.R."/>
            <person name="Tao S."/>
            <person name="Tsutsui N.D."/>
            <person name="Viljakainen L."/>
            <person name="Wissler L."/>
            <person name="Yandell M.D."/>
            <person name="Zimmer F."/>
            <person name="Taylor J."/>
            <person name="Slater S.C."/>
            <person name="Clifton S.W."/>
            <person name="Warren W.C."/>
            <person name="Elsik C.G."/>
            <person name="Smith C.D."/>
            <person name="Weinstock G.M."/>
            <person name="Gerardo N.M."/>
            <person name="Currie C.R."/>
        </authorList>
    </citation>
    <scope>NUCLEOTIDE SEQUENCE [LARGE SCALE GENOMIC DNA]</scope>
</reference>
<protein>
    <recommendedName>
        <fullName evidence="3 8">Transaldolase</fullName>
        <ecNumber evidence="3 8">2.2.1.2</ecNumber>
    </recommendedName>
</protein>
<sequence length="337" mass="37601">MSEPQSKKTKTMSSLNQLKDLTTIVADTGDFQAMEQFKPTDATTNPSLILAAANQKKYAHLIEKAAAYGKKSGSTLSEQVEAALDITCVLFGKEILNIIPGRVSTEVDARLSFNKEASIEKAKRLIALYEGLGVSKERILIKLASTWEGIQAAKELEEKYGIHCNLTLLFSFAQAVACAEAGVTLISPFVGRILDWYVANTDKKFYEAKEDPGVVSVTQIYNYYKKFGYKTVVMGASFRNVGEIKELAGCDFLTISPNLLEELEKSNEIVHKVLSVESAKKCDLKKINLDEAEFRWLLNEDQMATDKLCEGIRKFTVDMRKLEKLLQEKILSIKSIE</sequence>
<keyword evidence="6" id="KW-0704">Schiff base</keyword>
<evidence type="ECO:0000256" key="7">
    <source>
        <dbReference type="ARBA" id="ARBA00048810"/>
    </source>
</evidence>
<dbReference type="EMBL" id="ADTU01002849">
    <property type="status" value="NOT_ANNOTATED_CDS"/>
    <property type="molecule type" value="Genomic_DNA"/>
</dbReference>
<dbReference type="AlphaFoldDB" id="A0A158NUG4"/>
<dbReference type="FunCoup" id="A0A158NUG4">
    <property type="interactions" value="1145"/>
</dbReference>
<dbReference type="InterPro" id="IPR004730">
    <property type="entry name" value="Transaldolase_1"/>
</dbReference>
<dbReference type="Pfam" id="PF00923">
    <property type="entry name" value="TAL_FSA"/>
    <property type="match status" value="1"/>
</dbReference>
<dbReference type="GO" id="GO:0009052">
    <property type="term" value="P:pentose-phosphate shunt, non-oxidative branch"/>
    <property type="evidence" value="ECO:0007669"/>
    <property type="project" value="TreeGrafter"/>
</dbReference>
<keyword evidence="4 8" id="KW-0808">Transferase</keyword>
<dbReference type="EnsemblMetazoa" id="XM_012205782.1">
    <property type="protein sequence ID" value="XP_012061172.1"/>
    <property type="gene ID" value="LOC105624413"/>
</dbReference>
<dbReference type="PANTHER" id="PTHR10683">
    <property type="entry name" value="TRANSALDOLASE"/>
    <property type="match status" value="1"/>
</dbReference>
<dbReference type="EMBL" id="ADTU01002848">
    <property type="status" value="NOT_ANNOTATED_CDS"/>
    <property type="molecule type" value="Genomic_DNA"/>
</dbReference>
<keyword evidence="10" id="KW-1185">Reference proteome</keyword>
<dbReference type="SUPFAM" id="SSF51569">
    <property type="entry name" value="Aldolase"/>
    <property type="match status" value="1"/>
</dbReference>
<organism evidence="9 10">
    <name type="scientific">Atta cephalotes</name>
    <name type="common">Leafcutter ant</name>
    <dbReference type="NCBI Taxonomy" id="12957"/>
    <lineage>
        <taxon>Eukaryota</taxon>
        <taxon>Metazoa</taxon>
        <taxon>Ecdysozoa</taxon>
        <taxon>Arthropoda</taxon>
        <taxon>Hexapoda</taxon>
        <taxon>Insecta</taxon>
        <taxon>Pterygota</taxon>
        <taxon>Neoptera</taxon>
        <taxon>Endopterygota</taxon>
        <taxon>Hymenoptera</taxon>
        <taxon>Apocrita</taxon>
        <taxon>Aculeata</taxon>
        <taxon>Formicoidea</taxon>
        <taxon>Formicidae</taxon>
        <taxon>Myrmicinae</taxon>
        <taxon>Atta</taxon>
    </lineage>
</organism>
<dbReference type="InterPro" id="IPR018225">
    <property type="entry name" value="Transaldolase_AS"/>
</dbReference>
<proteinExistence type="inferred from homology"/>
<evidence type="ECO:0000256" key="4">
    <source>
        <dbReference type="ARBA" id="ARBA00022679"/>
    </source>
</evidence>
<dbReference type="GO" id="GO:0004801">
    <property type="term" value="F:transaldolase activity"/>
    <property type="evidence" value="ECO:0007669"/>
    <property type="project" value="UniProtKB-EC"/>
</dbReference>
<dbReference type="CDD" id="cd00957">
    <property type="entry name" value="Transaldolase_TalAB"/>
    <property type="match status" value="1"/>
</dbReference>
<dbReference type="Proteomes" id="UP000005205">
    <property type="component" value="Unassembled WGS sequence"/>
</dbReference>
<accession>A0A158NUG4</accession>
<dbReference type="NCBIfam" id="NF009001">
    <property type="entry name" value="PRK12346.1"/>
    <property type="match status" value="1"/>
</dbReference>
<dbReference type="InterPro" id="IPR013785">
    <property type="entry name" value="Aldolase_TIM"/>
</dbReference>
<dbReference type="PANTHER" id="PTHR10683:SF18">
    <property type="entry name" value="TRANSALDOLASE"/>
    <property type="match status" value="1"/>
</dbReference>
<dbReference type="PROSITE" id="PS00958">
    <property type="entry name" value="TRANSALDOLASE_2"/>
    <property type="match status" value="1"/>
</dbReference>
<comment type="pathway">
    <text evidence="1 8">Carbohydrate degradation; pentose phosphate pathway; D-glyceraldehyde 3-phosphate and beta-D-fructose 6-phosphate from D-ribose 5-phosphate and D-xylulose 5-phosphate (non-oxidative stage): step 2/3.</text>
</comment>
<comment type="function">
    <text evidence="8">Catalyzes the rate-limiting step of the non-oxidative phase in the pentose phosphate pathway. Catalyzes the reversible conversion of sedheptulose-7-phosphate and D-glyceraldehyde 3-phosphate into erythrose-4-phosphate and beta-D-fructose 6-phosphate.</text>
</comment>
<dbReference type="EC" id="2.2.1.2" evidence="3 8"/>
<dbReference type="GO" id="GO:0005737">
    <property type="term" value="C:cytoplasm"/>
    <property type="evidence" value="ECO:0007669"/>
    <property type="project" value="InterPro"/>
</dbReference>
<dbReference type="PROSITE" id="PS01054">
    <property type="entry name" value="TRANSALDOLASE_1"/>
    <property type="match status" value="1"/>
</dbReference>
<evidence type="ECO:0000256" key="1">
    <source>
        <dbReference type="ARBA" id="ARBA00004857"/>
    </source>
</evidence>
<dbReference type="NCBIfam" id="TIGR00874">
    <property type="entry name" value="talAB"/>
    <property type="match status" value="1"/>
</dbReference>
<reference evidence="9" key="2">
    <citation type="submission" date="2016-04" db="UniProtKB">
        <authorList>
            <consortium name="EnsemblMetazoa"/>
        </authorList>
    </citation>
    <scope>IDENTIFICATION</scope>
</reference>
<dbReference type="InParanoid" id="A0A158NUG4"/>
<dbReference type="GO" id="GO:0005975">
    <property type="term" value="P:carbohydrate metabolic process"/>
    <property type="evidence" value="ECO:0007669"/>
    <property type="project" value="InterPro"/>
</dbReference>
<evidence type="ECO:0000313" key="10">
    <source>
        <dbReference type="Proteomes" id="UP000005205"/>
    </source>
</evidence>
<evidence type="ECO:0000256" key="3">
    <source>
        <dbReference type="ARBA" id="ARBA00013151"/>
    </source>
</evidence>
<dbReference type="HAMAP" id="MF_00492">
    <property type="entry name" value="Transaldolase_1"/>
    <property type="match status" value="1"/>
</dbReference>
<dbReference type="STRING" id="12957.A0A158NUG4"/>